<evidence type="ECO:0000256" key="1">
    <source>
        <dbReference type="SAM" id="MobiDB-lite"/>
    </source>
</evidence>
<evidence type="ECO:0000313" key="3">
    <source>
        <dbReference type="Proteomes" id="UP000019442"/>
    </source>
</evidence>
<accession>W8KXY6</accession>
<reference evidence="3" key="2">
    <citation type="submission" date="2014-02" db="EMBL/GenBank/DDBJ databases">
        <title>Draft Genome Sequence of extremely halophilic bacteria Halorhodospira halochloris.</title>
        <authorList>
            <person name="Singh K.S."/>
        </authorList>
    </citation>
    <scope>NUCLEOTIDE SEQUENCE [LARGE SCALE GENOMIC DNA]</scope>
    <source>
        <strain evidence="3">A</strain>
    </source>
</reference>
<proteinExistence type="predicted"/>
<gene>
    <name evidence="2" type="ORF">M911_16275</name>
</gene>
<dbReference type="HOGENOM" id="CLU_2508113_0_0_6"/>
<dbReference type="EMBL" id="CP007268">
    <property type="protein sequence ID" value="AHK80431.1"/>
    <property type="molecule type" value="Genomic_DNA"/>
</dbReference>
<dbReference type="Proteomes" id="UP000019442">
    <property type="component" value="Chromosome"/>
</dbReference>
<protein>
    <submittedName>
        <fullName evidence="2">Uncharacterized protein</fullName>
    </submittedName>
</protein>
<dbReference type="AlphaFoldDB" id="W8KXY6"/>
<evidence type="ECO:0000313" key="2">
    <source>
        <dbReference type="EMBL" id="AHK80431.1"/>
    </source>
</evidence>
<sequence length="85" mass="9202">MHQGPAGCRRSVGGLQPQEAAAEPTWMYSRRPANRPPAPGRAATPTPYNTTRLSRCMSSGSSTYPRMDSISSPRRPMIRRASSAA</sequence>
<feature type="region of interest" description="Disordered" evidence="1">
    <location>
        <begin position="1"/>
        <end position="85"/>
    </location>
</feature>
<feature type="compositionally biased region" description="Polar residues" evidence="1">
    <location>
        <begin position="48"/>
        <end position="64"/>
    </location>
</feature>
<organism evidence="2 3">
    <name type="scientific">Ectothiorhodospira haloalkaliphila</name>
    <dbReference type="NCBI Taxonomy" id="421628"/>
    <lineage>
        <taxon>Bacteria</taxon>
        <taxon>Pseudomonadati</taxon>
        <taxon>Pseudomonadota</taxon>
        <taxon>Gammaproteobacteria</taxon>
        <taxon>Chromatiales</taxon>
        <taxon>Ectothiorhodospiraceae</taxon>
        <taxon>Ectothiorhodospira</taxon>
    </lineage>
</organism>
<name>W8KXY6_9GAMM</name>
<reference evidence="2 3" key="1">
    <citation type="journal article" date="2014" name="J Genomics">
        <title>Draft Genome Sequence of the Extremely Halophilic Phototrophic Purple Sulfur Bacterium Halorhodospira halochloris.</title>
        <authorList>
            <person name="Singh K.S."/>
            <person name="Kirksey J."/>
            <person name="Hoff W.D."/>
            <person name="Deole R."/>
        </authorList>
    </citation>
    <scope>NUCLEOTIDE SEQUENCE [LARGE SCALE GENOMIC DNA]</scope>
    <source>
        <strain evidence="2 3">A</strain>
    </source>
</reference>
<feature type="compositionally biased region" description="Low complexity" evidence="1">
    <location>
        <begin position="69"/>
        <end position="85"/>
    </location>
</feature>
<keyword evidence="3" id="KW-1185">Reference proteome</keyword>
<dbReference type="KEGG" id="hhc:M911_16275"/>